<organism evidence="3 4">
    <name type="scientific">Zingiber officinale</name>
    <name type="common">Ginger</name>
    <name type="synonym">Amomum zingiber</name>
    <dbReference type="NCBI Taxonomy" id="94328"/>
    <lineage>
        <taxon>Eukaryota</taxon>
        <taxon>Viridiplantae</taxon>
        <taxon>Streptophyta</taxon>
        <taxon>Embryophyta</taxon>
        <taxon>Tracheophyta</taxon>
        <taxon>Spermatophyta</taxon>
        <taxon>Magnoliopsida</taxon>
        <taxon>Liliopsida</taxon>
        <taxon>Zingiberales</taxon>
        <taxon>Zingiberaceae</taxon>
        <taxon>Zingiber</taxon>
    </lineage>
</organism>
<comment type="caution">
    <text evidence="3">The sequence shown here is derived from an EMBL/GenBank/DDBJ whole genome shotgun (WGS) entry which is preliminary data.</text>
</comment>
<name>A0A8J5F074_ZINOF</name>
<dbReference type="PANTHER" id="PTHR31374:SF118">
    <property type="entry name" value="OS01G0924966 PROTEIN"/>
    <property type="match status" value="1"/>
</dbReference>
<dbReference type="Proteomes" id="UP000734854">
    <property type="component" value="Unassembled WGS sequence"/>
</dbReference>
<dbReference type="EMBL" id="JACMSC010000018">
    <property type="protein sequence ID" value="KAG6477200.1"/>
    <property type="molecule type" value="Genomic_DNA"/>
</dbReference>
<feature type="region of interest" description="Disordered" evidence="2">
    <location>
        <begin position="33"/>
        <end position="59"/>
    </location>
</feature>
<comment type="similarity">
    <text evidence="1">Belongs to the ARG7 family.</text>
</comment>
<reference evidence="3 4" key="1">
    <citation type="submission" date="2020-08" db="EMBL/GenBank/DDBJ databases">
        <title>Plant Genome Project.</title>
        <authorList>
            <person name="Zhang R.-G."/>
        </authorList>
    </citation>
    <scope>NUCLEOTIDE SEQUENCE [LARGE SCALE GENOMIC DNA]</scope>
    <source>
        <tissue evidence="3">Rhizome</tissue>
    </source>
</reference>
<accession>A0A8J5F074</accession>
<keyword evidence="4" id="KW-1185">Reference proteome</keyword>
<dbReference type="InterPro" id="IPR003676">
    <property type="entry name" value="SAUR_fam"/>
</dbReference>
<gene>
    <name evidence="3" type="ORF">ZIOFF_066452</name>
</gene>
<dbReference type="Pfam" id="PF02519">
    <property type="entry name" value="Auxin_inducible"/>
    <property type="match status" value="1"/>
</dbReference>
<protein>
    <submittedName>
        <fullName evidence="3">Uncharacterized protein</fullName>
    </submittedName>
</protein>
<proteinExistence type="inferred from homology"/>
<sequence>MIMERQRSISEKHRRSLILKAFDRCRSLTRRRSAPMAAGASGVRPWRRSKSQAAAGTRSGQFTVHVGPNRERFVIRTECIGHPLFQALLDQAEVAYGFASPGPLQLPCDVDLFHKVMGEMDQEMEAPPKCAAGFGRCYSAGPSYQLLSPSRLIVAGDLSSPANGHP</sequence>
<evidence type="ECO:0000256" key="1">
    <source>
        <dbReference type="ARBA" id="ARBA00006974"/>
    </source>
</evidence>
<evidence type="ECO:0000313" key="3">
    <source>
        <dbReference type="EMBL" id="KAG6477200.1"/>
    </source>
</evidence>
<evidence type="ECO:0000313" key="4">
    <source>
        <dbReference type="Proteomes" id="UP000734854"/>
    </source>
</evidence>
<dbReference type="GO" id="GO:0009733">
    <property type="term" value="P:response to auxin"/>
    <property type="evidence" value="ECO:0007669"/>
    <property type="project" value="InterPro"/>
</dbReference>
<evidence type="ECO:0000256" key="2">
    <source>
        <dbReference type="SAM" id="MobiDB-lite"/>
    </source>
</evidence>
<dbReference type="PANTHER" id="PTHR31374">
    <property type="entry name" value="AUXIN-INDUCED PROTEIN-LIKE-RELATED"/>
    <property type="match status" value="1"/>
</dbReference>
<dbReference type="AlphaFoldDB" id="A0A8J5F074"/>